<gene>
    <name evidence="2" type="ORF">SAMN05428964_105349</name>
</gene>
<evidence type="ECO:0000313" key="3">
    <source>
        <dbReference type="Proteomes" id="UP000219068"/>
    </source>
</evidence>
<organism evidence="2 3">
    <name type="scientific">Thalassospira xiamenensis</name>
    <dbReference type="NCBI Taxonomy" id="220697"/>
    <lineage>
        <taxon>Bacteria</taxon>
        <taxon>Pseudomonadati</taxon>
        <taxon>Pseudomonadota</taxon>
        <taxon>Alphaproteobacteria</taxon>
        <taxon>Rhodospirillales</taxon>
        <taxon>Thalassospiraceae</taxon>
        <taxon>Thalassospira</taxon>
    </lineage>
</organism>
<reference evidence="2 3" key="1">
    <citation type="submission" date="2017-08" db="EMBL/GenBank/DDBJ databases">
        <authorList>
            <person name="de Groot N.N."/>
        </authorList>
    </citation>
    <scope>NUCLEOTIDE SEQUENCE [LARGE SCALE GENOMIC DNA]</scope>
    <source>
        <strain evidence="2 3">USBA 78</strain>
    </source>
</reference>
<sequence length="152" mass="17030">MLALLKNIACAATVFLAVAIPPAQGFATPTTEVTFWPDTNQYGLALLEQNSKYLLERYEQQGIPVTIKVAQIDLDDNGQPEFAVRTESSLCDRYGCDTKVFMLIGTTWKPILQTRTSRLLMGGKDRTSGMALLQTDGNSWWAWDGQRYDIVY</sequence>
<evidence type="ECO:0000256" key="1">
    <source>
        <dbReference type="SAM" id="SignalP"/>
    </source>
</evidence>
<protein>
    <submittedName>
        <fullName evidence="2">Uncharacterized protein</fullName>
    </submittedName>
</protein>
<accession>A0A285TXH7</accession>
<evidence type="ECO:0000313" key="2">
    <source>
        <dbReference type="EMBL" id="SOC27277.1"/>
    </source>
</evidence>
<feature type="chain" id="PRO_5012086427" evidence="1">
    <location>
        <begin position="26"/>
        <end position="152"/>
    </location>
</feature>
<feature type="signal peptide" evidence="1">
    <location>
        <begin position="1"/>
        <end position="25"/>
    </location>
</feature>
<dbReference type="AlphaFoldDB" id="A0A285TXH7"/>
<dbReference type="RefSeq" id="WP_097052887.1">
    <property type="nucleotide sequence ID" value="NZ_OBMM01000005.1"/>
</dbReference>
<keyword evidence="1" id="KW-0732">Signal</keyword>
<proteinExistence type="predicted"/>
<dbReference type="EMBL" id="OBMM01000005">
    <property type="protein sequence ID" value="SOC27277.1"/>
    <property type="molecule type" value="Genomic_DNA"/>
</dbReference>
<dbReference type="Proteomes" id="UP000219068">
    <property type="component" value="Unassembled WGS sequence"/>
</dbReference>
<name>A0A285TXH7_9PROT</name>